<dbReference type="Proteomes" id="UP000215027">
    <property type="component" value="Chromosome I"/>
</dbReference>
<reference evidence="1" key="1">
    <citation type="submission" date="2016-01" db="EMBL/GenBank/DDBJ databases">
        <authorList>
            <person name="Mcilroy J.S."/>
            <person name="Karst M S."/>
            <person name="Albertsen M."/>
        </authorList>
    </citation>
    <scope>NUCLEOTIDE SEQUENCE</scope>
    <source>
        <strain evidence="1">Cfx-K</strain>
    </source>
</reference>
<name>A0A160T446_9CHLR</name>
<evidence type="ECO:0000313" key="1">
    <source>
        <dbReference type="EMBL" id="CUS04604.2"/>
    </source>
</evidence>
<proteinExistence type="predicted"/>
<accession>A0A160T446</accession>
<evidence type="ECO:0000313" key="2">
    <source>
        <dbReference type="Proteomes" id="UP000215027"/>
    </source>
</evidence>
<dbReference type="RefSeq" id="WP_157913143.1">
    <property type="nucleotide sequence ID" value="NZ_LN890655.1"/>
</dbReference>
<organism evidence="1 2">
    <name type="scientific">Candidatus Promineifilum breve</name>
    <dbReference type="NCBI Taxonomy" id="1806508"/>
    <lineage>
        <taxon>Bacteria</taxon>
        <taxon>Bacillati</taxon>
        <taxon>Chloroflexota</taxon>
        <taxon>Ardenticatenia</taxon>
        <taxon>Candidatus Promineifilales</taxon>
        <taxon>Candidatus Promineifilaceae</taxon>
        <taxon>Candidatus Promineifilum</taxon>
    </lineage>
</organism>
<dbReference type="EMBL" id="LN890655">
    <property type="protein sequence ID" value="CUS04604.2"/>
    <property type="molecule type" value="Genomic_DNA"/>
</dbReference>
<keyword evidence="2" id="KW-1185">Reference proteome</keyword>
<dbReference type="OrthoDB" id="161602at2"/>
<gene>
    <name evidence="1" type="ORF">CFX0092_A2726</name>
</gene>
<dbReference type="KEGG" id="pbf:CFX0092_A2726"/>
<sequence length="138" mass="15020">MAQQAMFSGLIYDEFENPVATAIIGGEAQYVVDDDGFLRHVDAELIDRQILAFFLAQLEQNKALAVEQAMQMMGQDDLLTKAALDDSLNNISADQIIAQGVPAQARDMLGMAGFRVVINVHGDIVRLDQPAAPEEGDE</sequence>
<dbReference type="AlphaFoldDB" id="A0A160T446"/>
<protein>
    <submittedName>
        <fullName evidence="1">Uncharacterized protein</fullName>
    </submittedName>
</protein>